<dbReference type="InterPro" id="IPR039426">
    <property type="entry name" value="TonB-dep_rcpt-like"/>
</dbReference>
<feature type="domain" description="Secretin/TonB short N-terminal" evidence="13">
    <location>
        <begin position="69"/>
        <end position="119"/>
    </location>
</feature>
<keyword evidence="16" id="KW-1185">Reference proteome</keyword>
<dbReference type="RefSeq" id="WP_076377934.1">
    <property type="nucleotide sequence ID" value="NZ_AP017422.1"/>
</dbReference>
<evidence type="ECO:0000256" key="3">
    <source>
        <dbReference type="ARBA" id="ARBA00022452"/>
    </source>
</evidence>
<dbReference type="GO" id="GO:0009279">
    <property type="term" value="C:cell outer membrane"/>
    <property type="evidence" value="ECO:0007669"/>
    <property type="project" value="UniProtKB-SubCell"/>
</dbReference>
<accession>A0A1N7NAE0</accession>
<evidence type="ECO:0000259" key="14">
    <source>
        <dbReference type="Pfam" id="PF07715"/>
    </source>
</evidence>
<evidence type="ECO:0000259" key="13">
    <source>
        <dbReference type="Pfam" id="PF07660"/>
    </source>
</evidence>
<dbReference type="InterPro" id="IPR000531">
    <property type="entry name" value="Beta-barrel_TonB"/>
</dbReference>
<comment type="subcellular location">
    <subcellularLocation>
        <location evidence="1 10">Cell outer membrane</location>
        <topology evidence="1 10">Multi-pass membrane protein</topology>
    </subcellularLocation>
</comment>
<dbReference type="AlphaFoldDB" id="A0A1N7NAE0"/>
<dbReference type="InterPro" id="IPR023996">
    <property type="entry name" value="TonB-dep_OMP_SusC/RagA"/>
</dbReference>
<dbReference type="InterPro" id="IPR012910">
    <property type="entry name" value="Plug_dom"/>
</dbReference>
<dbReference type="PROSITE" id="PS52016">
    <property type="entry name" value="TONB_DEPENDENT_REC_3"/>
    <property type="match status" value="1"/>
</dbReference>
<proteinExistence type="inferred from homology"/>
<evidence type="ECO:0000259" key="12">
    <source>
        <dbReference type="Pfam" id="PF00593"/>
    </source>
</evidence>
<dbReference type="Proteomes" id="UP000186917">
    <property type="component" value="Unassembled WGS sequence"/>
</dbReference>
<reference evidence="16" key="1">
    <citation type="submission" date="2017-01" db="EMBL/GenBank/DDBJ databases">
        <authorList>
            <person name="Varghese N."/>
            <person name="Submissions S."/>
        </authorList>
    </citation>
    <scope>NUCLEOTIDE SEQUENCE [LARGE SCALE GENOMIC DNA]</scope>
    <source>
        <strain evidence="16">DSM 21054</strain>
    </source>
</reference>
<keyword evidence="2 10" id="KW-0813">Transport</keyword>
<dbReference type="Pfam" id="PF07715">
    <property type="entry name" value="Plug"/>
    <property type="match status" value="1"/>
</dbReference>
<dbReference type="OrthoDB" id="9768177at2"/>
<dbReference type="SUPFAM" id="SSF56935">
    <property type="entry name" value="Porins"/>
    <property type="match status" value="1"/>
</dbReference>
<keyword evidence="3 10" id="KW-1134">Transmembrane beta strand</keyword>
<gene>
    <name evidence="15" type="ORF">SAMN05421788_102289</name>
</gene>
<evidence type="ECO:0000256" key="6">
    <source>
        <dbReference type="ARBA" id="ARBA00023004"/>
    </source>
</evidence>
<dbReference type="Gene3D" id="2.170.130.10">
    <property type="entry name" value="TonB-dependent receptor, plug domain"/>
    <property type="match status" value="1"/>
</dbReference>
<keyword evidence="7 11" id="KW-0798">TonB box</keyword>
<name>A0A1N7NAE0_9BACT</name>
<protein>
    <submittedName>
        <fullName evidence="15">TonB-linked outer membrane protein, SusC/RagA family</fullName>
    </submittedName>
</protein>
<sequence length="1213" mass="133950">MKKTATRSRYAFACRLPAQMMRIMKLLTFFLFAAIVSVQAEGTAQSITLSGKSLTMKQVFAAIEKQTGYVVFYRQNQLEKTRPVTVTVTNMPLQQFLDTVLWQQQLDFSIKDKTIILSPRTVQAKEQVQAVLEALPVDAAPLSLRVTDSLALPLEGVSVVVMAHGAAVKVATTDKFGVCKLQVKEGDEVHVRLVGYEARKIHITAGMLKEGNVTVILKPVISELSEIAVSSVNTGYQRIRPEQSTGAVAQISTKEYESRVSSNFIDGLVNRLPGLMINNSVSFTSTAPGSTTSTSNSLFNIRGISTMSANQTPLVVIDGYPTELTLDMLDPNEIKSVTILKDAAAATVYGVRASNGVIVIERKQASQGKAKFTFRATAGITPKENYSRYRWVDNPSAVAVNYQKDIYTSSVSPTTWSTLLTSSAGTTPRNPVYYILAQSAAKVITPYQADQALNAMKGYDNIDEYNRLFQRPALTQTYNINVSGGNPNALYYITANYTRNKLSDLNNDNNRLLLSARNTLKFSQRLSLELTTDYQEQRYNSAPVPGVASVYSFDHYQDVNGNPAAVYLGSKGVTPFYNSYLVGQGLEDQLYYPLREANEVSNKTRTVNNRVTANFIYTIGGGFNLSFGGIYETSRSDYKHLATGSSFEVKDMVNHYAARNADGTLTFYIPKGDFLQQQVTNTSSYTGRAQLNYNKKIGGLHSFNGILGAEIRRVTNSSNLSSLFGYNDQTLLNQPVDFSAINTGAVKNTFGLTQSLLGYYPTFFNQAYVEDRYLSGYANMVYSFKNTYSLSGSIRIDQSNLFGTNPKYKYKPLWSLGAAWNIHQESFMKGIDWLNILKLRVAYGFNGNVAKMSVPEVIAQATTNTYTSSYSPALKLFSYANSSLRWEQTRNTNIGLDYRVANNINGTIDYYIKRSTDLLGSAQIDPTIGTSPSLINQATIDNRGIEISLHADWITTSKFNWNTGLVLARNTSKVLDVFRTSDYKPQSLSAMGYVKGFPVGALFAFRYAGLDTAGYPLITNTKGQLYSTINSSSTGPTSVAITKDTSGTTRYMGSSIPTINAGLSNRLDIGNFYVYCMVNYYGGFKVRVPRPDPSAVRALKGAGDYWKAPGDETKTDVMALKGFNNTNSIWAYNYADKYVVNGDYITLADLTVSYSFDNAKLIKKAGFTHFEVKCQASNLWTVGLNKYNYSAATGSYQKSYLTPTYTLGIFTNF</sequence>
<keyword evidence="8 10" id="KW-0472">Membrane</keyword>
<evidence type="ECO:0000256" key="11">
    <source>
        <dbReference type="RuleBase" id="RU003357"/>
    </source>
</evidence>
<dbReference type="NCBIfam" id="TIGR04056">
    <property type="entry name" value="OMP_RagA_SusC"/>
    <property type="match status" value="1"/>
</dbReference>
<keyword evidence="5 10" id="KW-0812">Transmembrane</keyword>
<keyword evidence="9 10" id="KW-0998">Cell outer membrane</keyword>
<feature type="domain" description="TonB-dependent receptor plug" evidence="14">
    <location>
        <begin position="242"/>
        <end position="357"/>
    </location>
</feature>
<comment type="similarity">
    <text evidence="10 11">Belongs to the TonB-dependent receptor family.</text>
</comment>
<dbReference type="STRING" id="477680.SAMN05421788_102289"/>
<dbReference type="InterPro" id="IPR036942">
    <property type="entry name" value="Beta-barrel_TonB_sf"/>
</dbReference>
<dbReference type="Gene3D" id="2.40.170.20">
    <property type="entry name" value="TonB-dependent receptor, beta-barrel domain"/>
    <property type="match status" value="1"/>
</dbReference>
<dbReference type="Pfam" id="PF00593">
    <property type="entry name" value="TonB_dep_Rec_b-barrel"/>
    <property type="match status" value="1"/>
</dbReference>
<evidence type="ECO:0000256" key="7">
    <source>
        <dbReference type="ARBA" id="ARBA00023077"/>
    </source>
</evidence>
<evidence type="ECO:0000256" key="2">
    <source>
        <dbReference type="ARBA" id="ARBA00022448"/>
    </source>
</evidence>
<evidence type="ECO:0000256" key="9">
    <source>
        <dbReference type="ARBA" id="ARBA00023237"/>
    </source>
</evidence>
<evidence type="ECO:0000256" key="4">
    <source>
        <dbReference type="ARBA" id="ARBA00022496"/>
    </source>
</evidence>
<evidence type="ECO:0000313" key="16">
    <source>
        <dbReference type="Proteomes" id="UP000186917"/>
    </source>
</evidence>
<dbReference type="Pfam" id="PF07660">
    <property type="entry name" value="STN"/>
    <property type="match status" value="1"/>
</dbReference>
<keyword evidence="4" id="KW-0406">Ion transport</keyword>
<dbReference type="GO" id="GO:0006826">
    <property type="term" value="P:iron ion transport"/>
    <property type="evidence" value="ECO:0007669"/>
    <property type="project" value="UniProtKB-KW"/>
</dbReference>
<evidence type="ECO:0000256" key="10">
    <source>
        <dbReference type="PROSITE-ProRule" id="PRU01360"/>
    </source>
</evidence>
<keyword evidence="6" id="KW-0408">Iron</keyword>
<dbReference type="EMBL" id="FTOR01000002">
    <property type="protein sequence ID" value="SIS95272.1"/>
    <property type="molecule type" value="Genomic_DNA"/>
</dbReference>
<feature type="domain" description="TonB-dependent receptor-like beta-barrel" evidence="12">
    <location>
        <begin position="675"/>
        <end position="995"/>
    </location>
</feature>
<keyword evidence="4" id="KW-0410">Iron transport</keyword>
<evidence type="ECO:0000313" key="15">
    <source>
        <dbReference type="EMBL" id="SIS95272.1"/>
    </source>
</evidence>
<dbReference type="InterPro" id="IPR011662">
    <property type="entry name" value="Secretin/TonB_short_N"/>
</dbReference>
<evidence type="ECO:0000256" key="1">
    <source>
        <dbReference type="ARBA" id="ARBA00004571"/>
    </source>
</evidence>
<evidence type="ECO:0000256" key="8">
    <source>
        <dbReference type="ARBA" id="ARBA00023136"/>
    </source>
</evidence>
<dbReference type="InterPro" id="IPR037066">
    <property type="entry name" value="Plug_dom_sf"/>
</dbReference>
<organism evidence="15 16">
    <name type="scientific">Filimonas lacunae</name>
    <dbReference type="NCBI Taxonomy" id="477680"/>
    <lineage>
        <taxon>Bacteria</taxon>
        <taxon>Pseudomonadati</taxon>
        <taxon>Bacteroidota</taxon>
        <taxon>Chitinophagia</taxon>
        <taxon>Chitinophagales</taxon>
        <taxon>Chitinophagaceae</taxon>
        <taxon>Filimonas</taxon>
    </lineage>
</organism>
<evidence type="ECO:0000256" key="5">
    <source>
        <dbReference type="ARBA" id="ARBA00022692"/>
    </source>
</evidence>